<reference evidence="1" key="1">
    <citation type="submission" date="2018-05" db="EMBL/GenBank/DDBJ databases">
        <authorList>
            <person name="Lanie J.A."/>
            <person name="Ng W.-L."/>
            <person name="Kazmierczak K.M."/>
            <person name="Andrzejewski T.M."/>
            <person name="Davidsen T.M."/>
            <person name="Wayne K.J."/>
            <person name="Tettelin H."/>
            <person name="Glass J.I."/>
            <person name="Rusch D."/>
            <person name="Podicherti R."/>
            <person name="Tsui H.-C.T."/>
            <person name="Winkler M.E."/>
        </authorList>
    </citation>
    <scope>NUCLEOTIDE SEQUENCE</scope>
</reference>
<dbReference type="Pfam" id="PF12831">
    <property type="entry name" value="FAD_oxidored"/>
    <property type="match status" value="1"/>
</dbReference>
<dbReference type="Gene3D" id="3.50.50.60">
    <property type="entry name" value="FAD/NAD(P)-binding domain"/>
    <property type="match status" value="1"/>
</dbReference>
<dbReference type="AlphaFoldDB" id="A0A382BSA4"/>
<dbReference type="SUPFAM" id="SSF51905">
    <property type="entry name" value="FAD/NAD(P)-binding domain"/>
    <property type="match status" value="1"/>
</dbReference>
<evidence type="ECO:0000313" key="1">
    <source>
        <dbReference type="EMBL" id="SVB16534.1"/>
    </source>
</evidence>
<gene>
    <name evidence="1" type="ORF">METZ01_LOCUS169388</name>
</gene>
<evidence type="ECO:0008006" key="2">
    <source>
        <dbReference type="Google" id="ProtNLM"/>
    </source>
</evidence>
<protein>
    <recommendedName>
        <fullName evidence="2">FAD dependent oxidoreductase domain-containing protein</fullName>
    </recommendedName>
</protein>
<sequence length="314" mass="34243">MEHVTDNTDVLVIGGGTTGTIAAIQASRFGERTALVESGSQLGGVTTTGGVSFPGLFHAWGQQIVAGIGWELVTKAVALDSGQLPDFSVQPPRHWWHQIRINGPVYAALAEEACLQSGVQLHFYEIPTEISETEKGWKVETVGKSMRRTIMTKQLIDCTGGANIVGMIGLPRLREEETQPGTLIFKLGGYDIESLDDESIQAHFSAAIEDGRLQHGDVSNPRGRFINFLRSGGENAQHVFEADASTSDRHTKTNIAGRQSLLRVLRFVRSLPGCENACILKAQPETAVRETYRIVGEVQITHQDYTSGRIFDDA</sequence>
<proteinExistence type="predicted"/>
<name>A0A382BSA4_9ZZZZ</name>
<accession>A0A382BSA4</accession>
<feature type="non-terminal residue" evidence="1">
    <location>
        <position position="314"/>
    </location>
</feature>
<dbReference type="EMBL" id="UINC01031073">
    <property type="protein sequence ID" value="SVB16534.1"/>
    <property type="molecule type" value="Genomic_DNA"/>
</dbReference>
<organism evidence="1">
    <name type="scientific">marine metagenome</name>
    <dbReference type="NCBI Taxonomy" id="408172"/>
    <lineage>
        <taxon>unclassified sequences</taxon>
        <taxon>metagenomes</taxon>
        <taxon>ecological metagenomes</taxon>
    </lineage>
</organism>
<dbReference type="InterPro" id="IPR036188">
    <property type="entry name" value="FAD/NAD-bd_sf"/>
</dbReference>